<dbReference type="Proteomes" id="UP000774804">
    <property type="component" value="Unassembled WGS sequence"/>
</dbReference>
<dbReference type="AlphaFoldDB" id="A0A8T1ADD9"/>
<feature type="compositionally biased region" description="Polar residues" evidence="3">
    <location>
        <begin position="495"/>
        <end position="513"/>
    </location>
</feature>
<keyword evidence="2" id="KW-0131">Cell cycle</keyword>
<dbReference type="InterPro" id="IPR019156">
    <property type="entry name" value="Ataxin-10_domain"/>
</dbReference>
<dbReference type="InterPro" id="IPR011989">
    <property type="entry name" value="ARM-like"/>
</dbReference>
<dbReference type="SUPFAM" id="SSF48371">
    <property type="entry name" value="ARM repeat"/>
    <property type="match status" value="1"/>
</dbReference>
<accession>A0A8T1ADD9</accession>
<dbReference type="InterPro" id="IPR016024">
    <property type="entry name" value="ARM-type_fold"/>
</dbReference>
<evidence type="ECO:0000313" key="7">
    <source>
        <dbReference type="Proteomes" id="UP000774804"/>
    </source>
</evidence>
<feature type="domain" description="Ataxin-10" evidence="4">
    <location>
        <begin position="518"/>
        <end position="617"/>
    </location>
</feature>
<dbReference type="PANTHER" id="PTHR13255">
    <property type="entry name" value="ATAXIN-10"/>
    <property type="match status" value="1"/>
</dbReference>
<keyword evidence="1" id="KW-0132">Cell division</keyword>
<comment type="caution">
    <text evidence="5">The sequence shown here is derived from an EMBL/GenBank/DDBJ whole genome shotgun (WGS) entry which is preliminary data.</text>
</comment>
<proteinExistence type="predicted"/>
<dbReference type="Proteomes" id="UP000697107">
    <property type="component" value="Unassembled WGS sequence"/>
</dbReference>
<evidence type="ECO:0000313" key="5">
    <source>
        <dbReference type="EMBL" id="KAG2877467.1"/>
    </source>
</evidence>
<dbReference type="GO" id="GO:0005829">
    <property type="term" value="C:cytosol"/>
    <property type="evidence" value="ECO:0007669"/>
    <property type="project" value="TreeGrafter"/>
</dbReference>
<gene>
    <name evidence="5" type="ORF">PC115_g23359</name>
    <name evidence="6" type="ORF">PC118_g23496</name>
</gene>
<dbReference type="VEuPathDB" id="FungiDB:PC110_g11346"/>
<evidence type="ECO:0000256" key="3">
    <source>
        <dbReference type="SAM" id="MobiDB-lite"/>
    </source>
</evidence>
<dbReference type="GO" id="GO:0051301">
    <property type="term" value="P:cell division"/>
    <property type="evidence" value="ECO:0007669"/>
    <property type="project" value="UniProtKB-KW"/>
</dbReference>
<feature type="region of interest" description="Disordered" evidence="3">
    <location>
        <begin position="495"/>
        <end position="514"/>
    </location>
</feature>
<evidence type="ECO:0000256" key="2">
    <source>
        <dbReference type="ARBA" id="ARBA00023306"/>
    </source>
</evidence>
<sequence length="622" mass="68728">MLRQLDRCTQQLVRWTVGRRSRPSLSINFNPAVGASLSHVAHTTHPFSSSSSVTTMDFEALAAECRSAAFRESLAASPVWTQAAETIANSVQQLETQIQSAGCIPSTGDDDQDADAAAEDDDGLGYTFRVDAKNPTAESLQDDFSPPKPVVTNVDRAADQVGALTAAFRFLRNACAACSANQDACRDAGLIKLAHDVVMHCCLWADVEDEALKGQVVLLAQVALQFCVNGVTGNTKNQAAAWELFFPDDFQKILVECHQYRKVIAFTVALILNCVNSRSADGSEIEEVAARRVDLVCARNLVITILHRCMAKPPKSSESDASLPSGAHIDDQDPAFEWICTLFGVLFRDSRAKDLYNAVGAHMLSKFWSRVTPEQLILLRMLTMWAVSTPKSSSLAIIQEETSRKQPLPEGTFEFVKSTWMYIITIGDEDRPEEADEMRKKVWIELENEAKLMLLDVLGELTVGYTRINPDGARELLLSLLQELQRVWELGRQNPTTRNTRATGSTMPPQTNGEPFGYRSGLIRVIGNLSFRDTDHQDLVREEGYLPLFLNHCNIDETNPMIREWSLVALRNLCEGNEANQSYINALRPQGMDAASTAALEKAKMRADIGGDGNVKLTKREG</sequence>
<dbReference type="Gene3D" id="1.25.10.10">
    <property type="entry name" value="Leucine-rich Repeat Variant"/>
    <property type="match status" value="1"/>
</dbReference>
<name>A0A8T1ADD9_9STRA</name>
<dbReference type="PANTHER" id="PTHR13255:SF0">
    <property type="entry name" value="ATAXIN-10"/>
    <property type="match status" value="1"/>
</dbReference>
<evidence type="ECO:0000313" key="6">
    <source>
        <dbReference type="EMBL" id="KAG2958502.1"/>
    </source>
</evidence>
<protein>
    <recommendedName>
        <fullName evidence="4">Ataxin-10 domain-containing protein</fullName>
    </recommendedName>
</protein>
<dbReference type="Pfam" id="PF09759">
    <property type="entry name" value="Atx10homo_assoc"/>
    <property type="match status" value="1"/>
</dbReference>
<reference evidence="5" key="1">
    <citation type="submission" date="2018-10" db="EMBL/GenBank/DDBJ databases">
        <title>Effector identification in a new, highly contiguous assembly of the strawberry crown rot pathogen Phytophthora cactorum.</title>
        <authorList>
            <person name="Armitage A.D."/>
            <person name="Nellist C.F."/>
            <person name="Bates H."/>
            <person name="Vickerstaff R.J."/>
            <person name="Harrison R.J."/>
        </authorList>
    </citation>
    <scope>NUCLEOTIDE SEQUENCE</scope>
    <source>
        <strain evidence="5">4032</strain>
        <strain evidence="6">P415</strain>
    </source>
</reference>
<dbReference type="InterPro" id="IPR051374">
    <property type="entry name" value="Ataxin-10/CTR86_families"/>
</dbReference>
<dbReference type="EMBL" id="RCML01002237">
    <property type="protein sequence ID" value="KAG2958502.1"/>
    <property type="molecule type" value="Genomic_DNA"/>
</dbReference>
<evidence type="ECO:0000256" key="1">
    <source>
        <dbReference type="ARBA" id="ARBA00022618"/>
    </source>
</evidence>
<evidence type="ECO:0000259" key="4">
    <source>
        <dbReference type="Pfam" id="PF09759"/>
    </source>
</evidence>
<organism evidence="5 7">
    <name type="scientific">Phytophthora cactorum</name>
    <dbReference type="NCBI Taxonomy" id="29920"/>
    <lineage>
        <taxon>Eukaryota</taxon>
        <taxon>Sar</taxon>
        <taxon>Stramenopiles</taxon>
        <taxon>Oomycota</taxon>
        <taxon>Peronosporomycetes</taxon>
        <taxon>Peronosporales</taxon>
        <taxon>Peronosporaceae</taxon>
        <taxon>Phytophthora</taxon>
    </lineage>
</organism>
<dbReference type="EMBL" id="RCMI01002294">
    <property type="protein sequence ID" value="KAG2877467.1"/>
    <property type="molecule type" value="Genomic_DNA"/>
</dbReference>